<proteinExistence type="predicted"/>
<dbReference type="AlphaFoldDB" id="A0A5E7QJW6"/>
<dbReference type="EMBL" id="CABVIK010000027">
    <property type="protein sequence ID" value="VVP59143.1"/>
    <property type="molecule type" value="Genomic_DNA"/>
</dbReference>
<evidence type="ECO:0000313" key="3">
    <source>
        <dbReference type="Proteomes" id="UP000349468"/>
    </source>
</evidence>
<evidence type="ECO:0000256" key="1">
    <source>
        <dbReference type="SAM" id="Phobius"/>
    </source>
</evidence>
<keyword evidence="1" id="KW-1133">Transmembrane helix</keyword>
<keyword evidence="1" id="KW-0812">Transmembrane</keyword>
<dbReference type="Proteomes" id="UP000349468">
    <property type="component" value="Unassembled WGS sequence"/>
</dbReference>
<sequence>MEPRVSKLETHIEYVRRDIGDLRVEFREHRQEARTDFREHRKDARTDFRLLFGALITTALGLAAMMGKGFGWL</sequence>
<protein>
    <submittedName>
        <fullName evidence="2">Uncharacterized protein</fullName>
    </submittedName>
</protein>
<feature type="transmembrane region" description="Helical" evidence="1">
    <location>
        <begin position="48"/>
        <end position="67"/>
    </location>
</feature>
<evidence type="ECO:0000313" key="2">
    <source>
        <dbReference type="EMBL" id="VVP59143.1"/>
    </source>
</evidence>
<name>A0A5E7QJW6_PSEFL</name>
<organism evidence="2 3">
    <name type="scientific">Pseudomonas fluorescens</name>
    <dbReference type="NCBI Taxonomy" id="294"/>
    <lineage>
        <taxon>Bacteria</taxon>
        <taxon>Pseudomonadati</taxon>
        <taxon>Pseudomonadota</taxon>
        <taxon>Gammaproteobacteria</taxon>
        <taxon>Pseudomonadales</taxon>
        <taxon>Pseudomonadaceae</taxon>
        <taxon>Pseudomonas</taxon>
    </lineage>
</organism>
<gene>
    <name evidence="2" type="ORF">PS870_05965</name>
</gene>
<reference evidence="2 3" key="1">
    <citation type="submission" date="2019-09" db="EMBL/GenBank/DDBJ databases">
        <authorList>
            <person name="Chandra G."/>
            <person name="Truman W A."/>
        </authorList>
    </citation>
    <scope>NUCLEOTIDE SEQUENCE [LARGE SCALE GENOMIC DNA]</scope>
    <source>
        <strain evidence="2">PS870</strain>
    </source>
</reference>
<accession>A0A5E7QJW6</accession>
<keyword evidence="1" id="KW-0472">Membrane</keyword>